<proteinExistence type="inferred from homology"/>
<dbReference type="PATRIC" id="fig|1629.5.peg.1152"/>
<keyword evidence="4" id="KW-1003">Cell membrane</keyword>
<evidence type="ECO:0000256" key="5">
    <source>
        <dbReference type="ARBA" id="ARBA00022692"/>
    </source>
</evidence>
<dbReference type="Proteomes" id="UP000051992">
    <property type="component" value="Unassembled WGS sequence"/>
</dbReference>
<evidence type="ECO:0000256" key="2">
    <source>
        <dbReference type="ARBA" id="ARBA00009773"/>
    </source>
</evidence>
<keyword evidence="9" id="KW-1185">Reference proteome</keyword>
<evidence type="ECO:0000256" key="4">
    <source>
        <dbReference type="ARBA" id="ARBA00022475"/>
    </source>
</evidence>
<dbReference type="GO" id="GO:0055085">
    <property type="term" value="P:transmembrane transport"/>
    <property type="evidence" value="ECO:0007669"/>
    <property type="project" value="TreeGrafter"/>
</dbReference>
<evidence type="ECO:0000256" key="7">
    <source>
        <dbReference type="ARBA" id="ARBA00023136"/>
    </source>
</evidence>
<evidence type="ECO:0000313" key="9">
    <source>
        <dbReference type="Proteomes" id="UP000051992"/>
    </source>
</evidence>
<keyword evidence="5" id="KW-0812">Transmembrane</keyword>
<dbReference type="PANTHER" id="PTHR21716:SF53">
    <property type="entry name" value="PERMEASE PERM-RELATED"/>
    <property type="match status" value="1"/>
</dbReference>
<dbReference type="AlphaFoldDB" id="A0A0R2H1F4"/>
<evidence type="ECO:0000256" key="3">
    <source>
        <dbReference type="ARBA" id="ARBA00022448"/>
    </source>
</evidence>
<protein>
    <submittedName>
        <fullName evidence="8">Transport protein</fullName>
    </submittedName>
</protein>
<keyword evidence="3" id="KW-0813">Transport</keyword>
<reference evidence="8 9" key="1">
    <citation type="journal article" date="2015" name="Genome Announc.">
        <title>Expanding the biotechnology potential of lactobacilli through comparative genomics of 213 strains and associated genera.</title>
        <authorList>
            <person name="Sun Z."/>
            <person name="Harris H.M."/>
            <person name="McCann A."/>
            <person name="Guo C."/>
            <person name="Argimon S."/>
            <person name="Zhang W."/>
            <person name="Yang X."/>
            <person name="Jeffery I.B."/>
            <person name="Cooney J.C."/>
            <person name="Kagawa T.F."/>
            <person name="Liu W."/>
            <person name="Song Y."/>
            <person name="Salvetti E."/>
            <person name="Wrobel A."/>
            <person name="Rasinkangas P."/>
            <person name="Parkhill J."/>
            <person name="Rea M.C."/>
            <person name="O'Sullivan O."/>
            <person name="Ritari J."/>
            <person name="Douillard F.P."/>
            <person name="Paul Ross R."/>
            <person name="Yang R."/>
            <person name="Briner A.E."/>
            <person name="Felis G.E."/>
            <person name="de Vos W.M."/>
            <person name="Barrangou R."/>
            <person name="Klaenhammer T.R."/>
            <person name="Caufield P.W."/>
            <person name="Cui Y."/>
            <person name="Zhang H."/>
            <person name="O'Toole P.W."/>
        </authorList>
    </citation>
    <scope>NUCLEOTIDE SEQUENCE [LARGE SCALE GENOMIC DNA]</scope>
    <source>
        <strain evidence="8 9">DSM 20410</strain>
    </source>
</reference>
<accession>A0A0R2H1F4</accession>
<dbReference type="Pfam" id="PF01594">
    <property type="entry name" value="AI-2E_transport"/>
    <property type="match status" value="1"/>
</dbReference>
<sequence length="398" mass="44165">MDANPNQKNSWFYRWFLNNKTVTTLLVVLLLLIIIFMVSKVSFIFEPLKVIFAAVGTPIIIAGVFYYFLNPLVDLLEKKTQVKRTWIISLIFIALIGLLVWGLAVFIPWLGGQVRSFVENVPNYWHSFTKVSDEILKGNKYPQLNAIVSEFNDDLTDWFKNSSSDYAKKGFSSVSSLVGSITKVGVSLVTFPVILFYMLKDGHHLPKYLTSFFPKRAQSSFQETLQDINAQISNYIRGQLSVAFAVMIMFGIGFTIIGLPYGLFLALLAGIFNLIPYIGSFLAMLPALGVALSVSPMLFAQAVLVFVIEQILEGHVISPKLLGDSLEIYPVTVLVVLLSAGNLFGLPGVILGIPGYAVLKVLVTKLYSWWRHVSGLFDDDDGISTKQTAEANLGHTSD</sequence>
<evidence type="ECO:0000256" key="6">
    <source>
        <dbReference type="ARBA" id="ARBA00022989"/>
    </source>
</evidence>
<name>A0A0R2H1F4_WEIVI</name>
<dbReference type="InterPro" id="IPR002549">
    <property type="entry name" value="AI-2E-like"/>
</dbReference>
<comment type="subcellular location">
    <subcellularLocation>
        <location evidence="1">Cell membrane</location>
        <topology evidence="1">Multi-pass membrane protein</topology>
    </subcellularLocation>
</comment>
<gene>
    <name evidence="8" type="ORF">IV50_GL001145</name>
</gene>
<keyword evidence="7" id="KW-0472">Membrane</keyword>
<evidence type="ECO:0000313" key="8">
    <source>
        <dbReference type="EMBL" id="KRN46171.1"/>
    </source>
</evidence>
<evidence type="ECO:0000256" key="1">
    <source>
        <dbReference type="ARBA" id="ARBA00004651"/>
    </source>
</evidence>
<dbReference type="OrthoDB" id="9793390at2"/>
<comment type="similarity">
    <text evidence="2">Belongs to the autoinducer-2 exporter (AI-2E) (TC 2.A.86) family.</text>
</comment>
<comment type="caution">
    <text evidence="8">The sequence shown here is derived from an EMBL/GenBank/DDBJ whole genome shotgun (WGS) entry which is preliminary data.</text>
</comment>
<keyword evidence="6" id="KW-1133">Transmembrane helix</keyword>
<dbReference type="GO" id="GO:0005886">
    <property type="term" value="C:plasma membrane"/>
    <property type="evidence" value="ECO:0007669"/>
    <property type="project" value="UniProtKB-SubCell"/>
</dbReference>
<dbReference type="PANTHER" id="PTHR21716">
    <property type="entry name" value="TRANSMEMBRANE PROTEIN"/>
    <property type="match status" value="1"/>
</dbReference>
<dbReference type="RefSeq" id="WP_057746349.1">
    <property type="nucleotide sequence ID" value="NZ_BJLU01000012.1"/>
</dbReference>
<dbReference type="EMBL" id="JQBM01000003">
    <property type="protein sequence ID" value="KRN46171.1"/>
    <property type="molecule type" value="Genomic_DNA"/>
</dbReference>
<organism evidence="8 9">
    <name type="scientific">Weissella viridescens</name>
    <name type="common">Lactobacillus viridescens</name>
    <dbReference type="NCBI Taxonomy" id="1629"/>
    <lineage>
        <taxon>Bacteria</taxon>
        <taxon>Bacillati</taxon>
        <taxon>Bacillota</taxon>
        <taxon>Bacilli</taxon>
        <taxon>Lactobacillales</taxon>
        <taxon>Lactobacillaceae</taxon>
        <taxon>Weissella</taxon>
    </lineage>
</organism>